<accession>A0A540WKE2</accession>
<reference evidence="2 3" key="1">
    <citation type="submission" date="2019-06" db="EMBL/GenBank/DDBJ databases">
        <authorList>
            <person name="Livingstone P."/>
            <person name="Whitworth D."/>
        </authorList>
    </citation>
    <scope>NUCLEOTIDE SEQUENCE [LARGE SCALE GENOMIC DNA]</scope>
    <source>
        <strain evidence="2 3">AM401</strain>
    </source>
</reference>
<gene>
    <name evidence="2" type="ORF">FJV41_44465</name>
</gene>
<protein>
    <submittedName>
        <fullName evidence="2">Helix-turn-helix domain-containing protein</fullName>
    </submittedName>
</protein>
<dbReference type="GO" id="GO:0003700">
    <property type="term" value="F:DNA-binding transcription factor activity"/>
    <property type="evidence" value="ECO:0007669"/>
    <property type="project" value="InterPro"/>
</dbReference>
<evidence type="ECO:0000313" key="2">
    <source>
        <dbReference type="EMBL" id="TQF09471.1"/>
    </source>
</evidence>
<dbReference type="EMBL" id="VIFM01000342">
    <property type="protein sequence ID" value="TQF09471.1"/>
    <property type="molecule type" value="Genomic_DNA"/>
</dbReference>
<dbReference type="SUPFAM" id="SSF88659">
    <property type="entry name" value="Sigma3 and sigma4 domains of RNA polymerase sigma factors"/>
    <property type="match status" value="1"/>
</dbReference>
<proteinExistence type="predicted"/>
<dbReference type="Gene3D" id="1.10.10.60">
    <property type="entry name" value="Homeodomain-like"/>
    <property type="match status" value="1"/>
</dbReference>
<dbReference type="GO" id="GO:0006352">
    <property type="term" value="P:DNA-templated transcription initiation"/>
    <property type="evidence" value="ECO:0007669"/>
    <property type="project" value="InterPro"/>
</dbReference>
<evidence type="ECO:0000313" key="3">
    <source>
        <dbReference type="Proteomes" id="UP000315369"/>
    </source>
</evidence>
<dbReference type="Pfam" id="PF04545">
    <property type="entry name" value="Sigma70_r4"/>
    <property type="match status" value="1"/>
</dbReference>
<sequence length="36" mass="3980">MHFVEGHTQGEVAEVLGVSRKTVVRLLKELSAQARC</sequence>
<dbReference type="InterPro" id="IPR007630">
    <property type="entry name" value="RNA_pol_sigma70_r4"/>
</dbReference>
<evidence type="ECO:0000259" key="1">
    <source>
        <dbReference type="Pfam" id="PF04545"/>
    </source>
</evidence>
<keyword evidence="3" id="KW-1185">Reference proteome</keyword>
<comment type="caution">
    <text evidence="2">The sequence shown here is derived from an EMBL/GenBank/DDBJ whole genome shotgun (WGS) entry which is preliminary data.</text>
</comment>
<dbReference type="Proteomes" id="UP000315369">
    <property type="component" value="Unassembled WGS sequence"/>
</dbReference>
<dbReference type="OrthoDB" id="186585at2"/>
<dbReference type="InterPro" id="IPR013324">
    <property type="entry name" value="RNA_pol_sigma_r3/r4-like"/>
</dbReference>
<organism evidence="2 3">
    <name type="scientific">Myxococcus llanfairpwllgwyngyllgogerychwyrndrobwllllantysiliogogogochensis</name>
    <dbReference type="NCBI Taxonomy" id="2590453"/>
    <lineage>
        <taxon>Bacteria</taxon>
        <taxon>Pseudomonadati</taxon>
        <taxon>Myxococcota</taxon>
        <taxon>Myxococcia</taxon>
        <taxon>Myxococcales</taxon>
        <taxon>Cystobacterineae</taxon>
        <taxon>Myxococcaceae</taxon>
        <taxon>Myxococcus</taxon>
    </lineage>
</organism>
<dbReference type="AlphaFoldDB" id="A0A540WKE2"/>
<feature type="domain" description="RNA polymerase sigma-70 region 4" evidence="1">
    <location>
        <begin position="1"/>
        <end position="28"/>
    </location>
</feature>
<name>A0A540WKE2_9BACT</name>